<dbReference type="PATRIC" id="fig|413999.7.peg.3059"/>
<sequence length="181" mass="20751">MYALEDYHGRKNRNILISKEEIEEKITEIGEKISKDYKDKNLYILSLLRGSFIFAADIVRKINVPTKIGFMTTSSYGHKEQSSGNVKIVNDIPDDIKGYDVIVVDDIVDTGITMEFVMNHVKSLGANSVKSCVLLDKPERRKVNLDPDYSCFTIPDVFVVGYGLNYGDYYRNIPYVFNWKE</sequence>
<dbReference type="InterPro" id="IPR000836">
    <property type="entry name" value="PRTase_dom"/>
</dbReference>
<dbReference type="NCBIfam" id="TIGR01203">
    <property type="entry name" value="HGPRTase"/>
    <property type="match status" value="1"/>
</dbReference>
<dbReference type="GO" id="GO:0052657">
    <property type="term" value="F:guanine phosphoribosyltransferase activity"/>
    <property type="evidence" value="ECO:0007669"/>
    <property type="project" value="UniProtKB-ARBA"/>
</dbReference>
<keyword evidence="7 16" id="KW-0963">Cytoplasm</keyword>
<evidence type="ECO:0000259" key="17">
    <source>
        <dbReference type="Pfam" id="PF00156"/>
    </source>
</evidence>
<dbReference type="FunFam" id="3.40.50.2020:FF:000006">
    <property type="entry name" value="Hypoxanthine phosphoribosyltransferase"/>
    <property type="match status" value="1"/>
</dbReference>
<evidence type="ECO:0000313" key="18">
    <source>
        <dbReference type="EMBL" id="CAL84644.1"/>
    </source>
</evidence>
<dbReference type="AlphaFoldDB" id="A5I6G2"/>
<dbReference type="GO" id="GO:0032264">
    <property type="term" value="P:IMP salvage"/>
    <property type="evidence" value="ECO:0000318"/>
    <property type="project" value="GO_Central"/>
</dbReference>
<dbReference type="EMBL" id="AM412317">
    <property type="protein sequence ID" value="CAL84644.1"/>
    <property type="molecule type" value="Genomic_DNA"/>
</dbReference>
<dbReference type="InterPro" id="IPR005904">
    <property type="entry name" value="Hxn_phspho_trans"/>
</dbReference>
<feature type="domain" description="Phosphoribosyltransferase" evidence="17">
    <location>
        <begin position="20"/>
        <end position="166"/>
    </location>
</feature>
<dbReference type="GO" id="GO:0005829">
    <property type="term" value="C:cytosol"/>
    <property type="evidence" value="ECO:0000318"/>
    <property type="project" value="GO_Central"/>
</dbReference>
<proteinExistence type="inferred from homology"/>
<comment type="similarity">
    <text evidence="6 16">Belongs to the purine/pyrimidine phosphoribosyltransferase family.</text>
</comment>
<dbReference type="GO" id="GO:0046100">
    <property type="term" value="P:hypoxanthine metabolic process"/>
    <property type="evidence" value="ECO:0000318"/>
    <property type="project" value="GO_Central"/>
</dbReference>
<dbReference type="SUPFAM" id="SSF53271">
    <property type="entry name" value="PRTase-like"/>
    <property type="match status" value="1"/>
</dbReference>
<dbReference type="PANTHER" id="PTHR43340">
    <property type="entry name" value="HYPOXANTHINE-GUANINE PHOSPHORIBOSYLTRANSFERASE"/>
    <property type="match status" value="1"/>
</dbReference>
<name>A5I6G2_CLOBH</name>
<dbReference type="UniPathway" id="UPA00591">
    <property type="reaction ID" value="UER00648"/>
</dbReference>
<keyword evidence="9 16" id="KW-0808">Transferase</keyword>
<protein>
    <recommendedName>
        <fullName evidence="16">Hypoxanthine phosphoribosyltransferase</fullName>
        <ecNumber evidence="16">2.4.2.8</ecNumber>
    </recommendedName>
</protein>
<dbReference type="InterPro" id="IPR029057">
    <property type="entry name" value="PRTase-like"/>
</dbReference>
<comment type="catalytic activity">
    <reaction evidence="15">
        <text>IMP + diphosphate = hypoxanthine + 5-phospho-alpha-D-ribose 1-diphosphate</text>
        <dbReference type="Rhea" id="RHEA:17973"/>
        <dbReference type="ChEBI" id="CHEBI:17368"/>
        <dbReference type="ChEBI" id="CHEBI:33019"/>
        <dbReference type="ChEBI" id="CHEBI:58017"/>
        <dbReference type="ChEBI" id="CHEBI:58053"/>
        <dbReference type="EC" id="2.4.2.8"/>
    </reaction>
    <physiologicalReaction direction="right-to-left" evidence="15">
        <dbReference type="Rhea" id="RHEA:17975"/>
    </physiologicalReaction>
</comment>
<keyword evidence="10 16" id="KW-0479">Metal-binding</keyword>
<dbReference type="GO" id="GO:0006178">
    <property type="term" value="P:guanine salvage"/>
    <property type="evidence" value="ECO:0000318"/>
    <property type="project" value="GO_Central"/>
</dbReference>
<dbReference type="Proteomes" id="UP000001986">
    <property type="component" value="Chromosome"/>
</dbReference>
<evidence type="ECO:0000256" key="16">
    <source>
        <dbReference type="RuleBase" id="RU364099"/>
    </source>
</evidence>
<evidence type="ECO:0000256" key="13">
    <source>
        <dbReference type="ARBA" id="ARBA00022842"/>
    </source>
</evidence>
<dbReference type="GO" id="GO:0006166">
    <property type="term" value="P:purine ribonucleoside salvage"/>
    <property type="evidence" value="ECO:0007669"/>
    <property type="project" value="UniProtKB-KW"/>
</dbReference>
<evidence type="ECO:0000256" key="15">
    <source>
        <dbReference type="ARBA" id="ARBA00049402"/>
    </source>
</evidence>
<comment type="pathway">
    <text evidence="5">Purine metabolism; GMP biosynthesis via salvage pathway; GMP from guanine: step 1/1.</text>
</comment>
<comment type="function">
    <text evidence="2">Purine salvage pathway enzyme that catalyzes the transfer of the ribosyl-5-phosphate group from 5-phospho-alpha-D-ribose 1-diphosphate (PRPP) to the N9 position of the 6-oxopurines hypoxanthine and guanine to form the corresponding ribonucleotides IMP (inosine 5'-monophosphate) and GMP (guanosine 5'-monophosphate), with the release of PPi.</text>
</comment>
<evidence type="ECO:0000256" key="11">
    <source>
        <dbReference type="ARBA" id="ARBA00022726"/>
    </source>
</evidence>
<dbReference type="CDD" id="cd06223">
    <property type="entry name" value="PRTases_typeI"/>
    <property type="match status" value="1"/>
</dbReference>
<dbReference type="GO" id="GO:0000166">
    <property type="term" value="F:nucleotide binding"/>
    <property type="evidence" value="ECO:0007669"/>
    <property type="project" value="UniProtKB-KW"/>
</dbReference>
<evidence type="ECO:0000256" key="6">
    <source>
        <dbReference type="ARBA" id="ARBA00008391"/>
    </source>
</evidence>
<comment type="catalytic activity">
    <reaction evidence="14">
        <text>GMP + diphosphate = guanine + 5-phospho-alpha-D-ribose 1-diphosphate</text>
        <dbReference type="Rhea" id="RHEA:25424"/>
        <dbReference type="ChEBI" id="CHEBI:16235"/>
        <dbReference type="ChEBI" id="CHEBI:33019"/>
        <dbReference type="ChEBI" id="CHEBI:58017"/>
        <dbReference type="ChEBI" id="CHEBI:58115"/>
        <dbReference type="EC" id="2.4.2.8"/>
    </reaction>
    <physiologicalReaction direction="right-to-left" evidence="14">
        <dbReference type="Rhea" id="RHEA:25426"/>
    </physiologicalReaction>
</comment>
<evidence type="ECO:0000256" key="12">
    <source>
        <dbReference type="ARBA" id="ARBA00022741"/>
    </source>
</evidence>
<evidence type="ECO:0000313" key="19">
    <source>
        <dbReference type="Proteomes" id="UP000001986"/>
    </source>
</evidence>
<dbReference type="PANTHER" id="PTHR43340:SF1">
    <property type="entry name" value="HYPOXANTHINE PHOSPHORIBOSYLTRANSFERASE"/>
    <property type="match status" value="1"/>
</dbReference>
<evidence type="ECO:0000256" key="2">
    <source>
        <dbReference type="ARBA" id="ARBA00002049"/>
    </source>
</evidence>
<evidence type="ECO:0000256" key="3">
    <source>
        <dbReference type="ARBA" id="ARBA00004496"/>
    </source>
</evidence>
<evidence type="ECO:0000256" key="4">
    <source>
        <dbReference type="ARBA" id="ARBA00004669"/>
    </source>
</evidence>
<keyword evidence="13 16" id="KW-0460">Magnesium</keyword>
<evidence type="ECO:0000256" key="10">
    <source>
        <dbReference type="ARBA" id="ARBA00022723"/>
    </source>
</evidence>
<evidence type="ECO:0000256" key="8">
    <source>
        <dbReference type="ARBA" id="ARBA00022676"/>
    </source>
</evidence>
<keyword evidence="12 16" id="KW-0547">Nucleotide-binding</keyword>
<evidence type="ECO:0000256" key="9">
    <source>
        <dbReference type="ARBA" id="ARBA00022679"/>
    </source>
</evidence>
<evidence type="ECO:0000256" key="14">
    <source>
        <dbReference type="ARBA" id="ARBA00048811"/>
    </source>
</evidence>
<reference evidence="18 19" key="1">
    <citation type="journal article" date="2007" name="Genome Res.">
        <title>Genome sequence of a proteolytic (Group I) Clostridium botulinum strain Hall A and comparative analysis of the clostridial genomes.</title>
        <authorList>
            <person name="Sebaihia M."/>
            <person name="Peck M.W."/>
            <person name="Minton N.P."/>
            <person name="Thomson N.R."/>
            <person name="Holden M.T.G."/>
            <person name="Mitchell W.J."/>
            <person name="Carter A.T."/>
            <person name="Bentley S.D."/>
            <person name="Mason D.R."/>
            <person name="Crossman L."/>
            <person name="Paul C.J."/>
            <person name="Ivens A."/>
            <person name="Wells-Bennik M.H.J."/>
            <person name="Davis I.J."/>
            <person name="Cerdeno-Tarraga A.M."/>
            <person name="Churcher C."/>
            <person name="Quail M.A."/>
            <person name="Chillingworth T."/>
            <person name="Feltwell T."/>
            <person name="Fraser A."/>
            <person name="Goodhead I."/>
            <person name="Hance Z."/>
            <person name="Jagels K."/>
            <person name="Larke N."/>
            <person name="Maddison M."/>
            <person name="Moule S."/>
            <person name="Mungall K."/>
            <person name="Norbertczak H."/>
            <person name="Rabbinowitsch E."/>
            <person name="Sanders M."/>
            <person name="Simmonds M."/>
            <person name="White B."/>
            <person name="Whithead S."/>
            <person name="Parkhill J."/>
        </authorList>
    </citation>
    <scope>NUCLEOTIDE SEQUENCE [LARGE SCALE GENOMIC DNA]</scope>
    <source>
        <strain evidence="19">Hall / ATCC 3502 / NCTC 13319 / Type A [Sanger]</strain>
    </source>
</reference>
<evidence type="ECO:0000256" key="5">
    <source>
        <dbReference type="ARBA" id="ARBA00004676"/>
    </source>
</evidence>
<dbReference type="GO" id="GO:0000287">
    <property type="term" value="F:magnesium ion binding"/>
    <property type="evidence" value="ECO:0000318"/>
    <property type="project" value="GO_Central"/>
</dbReference>
<dbReference type="Pfam" id="PF00156">
    <property type="entry name" value="Pribosyltran"/>
    <property type="match status" value="1"/>
</dbReference>
<keyword evidence="19" id="KW-1185">Reference proteome</keyword>
<comment type="pathway">
    <text evidence="4 16">Purine metabolism; IMP biosynthesis via salvage pathway; IMP from hypoxanthine: step 1/1.</text>
</comment>
<dbReference type="Gene3D" id="3.40.50.2020">
    <property type="match status" value="1"/>
</dbReference>
<dbReference type="GO" id="GO:0032263">
    <property type="term" value="P:GMP salvage"/>
    <property type="evidence" value="ECO:0000318"/>
    <property type="project" value="GO_Central"/>
</dbReference>
<organism evidence="18 19">
    <name type="scientific">Clostridium botulinum (strain Hall / ATCC 3502 / NCTC 13319 / Type A)</name>
    <dbReference type="NCBI Taxonomy" id="441771"/>
    <lineage>
        <taxon>Bacteria</taxon>
        <taxon>Bacillati</taxon>
        <taxon>Bacillota</taxon>
        <taxon>Clostridia</taxon>
        <taxon>Eubacteriales</taxon>
        <taxon>Clostridiaceae</taxon>
        <taxon>Clostridium</taxon>
    </lineage>
</organism>
<gene>
    <name evidence="18" type="primary">hpt</name>
    <name evidence="18" type="ordered locus">CBO3081</name>
</gene>
<comment type="subcellular location">
    <subcellularLocation>
        <location evidence="3 16">Cytoplasm</location>
    </subcellularLocation>
</comment>
<dbReference type="EC" id="2.4.2.8" evidence="16"/>
<comment type="cofactor">
    <cofactor evidence="1 16">
        <name>Mg(2+)</name>
        <dbReference type="ChEBI" id="CHEBI:18420"/>
    </cofactor>
</comment>
<accession>A5I6G2</accession>
<evidence type="ECO:0000256" key="7">
    <source>
        <dbReference type="ARBA" id="ARBA00022490"/>
    </source>
</evidence>
<evidence type="ECO:0000256" key="1">
    <source>
        <dbReference type="ARBA" id="ARBA00001946"/>
    </source>
</evidence>
<dbReference type="InterPro" id="IPR050408">
    <property type="entry name" value="HGPRT"/>
</dbReference>
<keyword evidence="11 16" id="KW-0660">Purine salvage</keyword>
<dbReference type="GeneID" id="5187338"/>
<dbReference type="GO" id="GO:0004422">
    <property type="term" value="F:hypoxanthine phosphoribosyltransferase activity"/>
    <property type="evidence" value="ECO:0000318"/>
    <property type="project" value="GO_Central"/>
</dbReference>
<dbReference type="HOGENOM" id="CLU_073615_0_0_9"/>
<keyword evidence="8 16" id="KW-0328">Glycosyltransferase</keyword>
<dbReference type="KEGG" id="cbo:CBO3081"/>